<comment type="caution">
    <text evidence="2">The sequence shown here is derived from an EMBL/GenBank/DDBJ whole genome shotgun (WGS) entry which is preliminary data.</text>
</comment>
<feature type="signal peptide" evidence="1">
    <location>
        <begin position="1"/>
        <end position="24"/>
    </location>
</feature>
<dbReference type="Proteomes" id="UP000247540">
    <property type="component" value="Unassembled WGS sequence"/>
</dbReference>
<dbReference type="AlphaFoldDB" id="A0A318SH96"/>
<organism evidence="2 3">
    <name type="scientific">Xylophilus ampelinus</name>
    <dbReference type="NCBI Taxonomy" id="54067"/>
    <lineage>
        <taxon>Bacteria</taxon>
        <taxon>Pseudomonadati</taxon>
        <taxon>Pseudomonadota</taxon>
        <taxon>Betaproteobacteria</taxon>
        <taxon>Burkholderiales</taxon>
        <taxon>Xylophilus</taxon>
    </lineage>
</organism>
<accession>A0A318SH96</accession>
<gene>
    <name evidence="2" type="ORF">DFQ15_1379</name>
</gene>
<name>A0A318SH96_9BURK</name>
<evidence type="ECO:0000313" key="3">
    <source>
        <dbReference type="Proteomes" id="UP000247540"/>
    </source>
</evidence>
<reference evidence="2 3" key="1">
    <citation type="submission" date="2018-06" db="EMBL/GenBank/DDBJ databases">
        <title>Genomic Encyclopedia of Type Strains, Phase III (KMG-III): the genomes of soil and plant-associated and newly described type strains.</title>
        <authorList>
            <person name="Whitman W."/>
        </authorList>
    </citation>
    <scope>NUCLEOTIDE SEQUENCE [LARGE SCALE GENOMIC DNA]</scope>
    <source>
        <strain evidence="2 3">CECT 7646</strain>
    </source>
</reference>
<sequence length="194" mass="21508">MKKKQFALAALVVALGSTAGTASAQDVLTGDTRLACEAILCLSSGTRPSECTPSLSRYFNITKRKLSDTIRARANFLQLCPVANQTPHMQSLVSAISQGAGRCDAQSLNSTMRVWTGGDDGRTYISNQMPDFCAAYTGHAYTDFTNSGTLPRYVGTTERGGYWVEARDYDRALAEYNERIRREDEERRRQSWLN</sequence>
<keyword evidence="1" id="KW-0732">Signal</keyword>
<feature type="chain" id="PRO_5016393670" evidence="1">
    <location>
        <begin position="25"/>
        <end position="194"/>
    </location>
</feature>
<dbReference type="OrthoDB" id="9784009at2"/>
<dbReference type="EMBL" id="QJTC01000037">
    <property type="protein sequence ID" value="PYE73358.1"/>
    <property type="molecule type" value="Genomic_DNA"/>
</dbReference>
<protein>
    <submittedName>
        <fullName evidence="2">TrbM protein</fullName>
    </submittedName>
</protein>
<dbReference type="Pfam" id="PF07424">
    <property type="entry name" value="TrbM"/>
    <property type="match status" value="1"/>
</dbReference>
<dbReference type="RefSeq" id="WP_110466967.1">
    <property type="nucleotide sequence ID" value="NZ_JAMOFZ010000036.1"/>
</dbReference>
<keyword evidence="3" id="KW-1185">Reference proteome</keyword>
<evidence type="ECO:0000313" key="2">
    <source>
        <dbReference type="EMBL" id="PYE73358.1"/>
    </source>
</evidence>
<dbReference type="NCBIfam" id="NF010468">
    <property type="entry name" value="PRK13893.1"/>
    <property type="match status" value="1"/>
</dbReference>
<dbReference type="InterPro" id="IPR009989">
    <property type="entry name" value="TrbM"/>
</dbReference>
<evidence type="ECO:0000256" key="1">
    <source>
        <dbReference type="SAM" id="SignalP"/>
    </source>
</evidence>
<proteinExistence type="predicted"/>